<dbReference type="RefSeq" id="WP_015245582.1">
    <property type="nucleotide sequence ID" value="NC_019892.1"/>
</dbReference>
<proteinExistence type="predicted"/>
<dbReference type="AlphaFoldDB" id="L0DC35"/>
<protein>
    <submittedName>
        <fullName evidence="2">Uncharacterized protein</fullName>
    </submittedName>
</protein>
<dbReference type="STRING" id="886293.Sinac_2079"/>
<name>L0DC35_SINAD</name>
<accession>L0DC35</accession>
<dbReference type="HOGENOM" id="CLU_2720165_0_0_0"/>
<organism evidence="2 3">
    <name type="scientific">Singulisphaera acidiphila (strain ATCC BAA-1392 / DSM 18658 / VKM B-2454 / MOB10)</name>
    <dbReference type="NCBI Taxonomy" id="886293"/>
    <lineage>
        <taxon>Bacteria</taxon>
        <taxon>Pseudomonadati</taxon>
        <taxon>Planctomycetota</taxon>
        <taxon>Planctomycetia</taxon>
        <taxon>Isosphaerales</taxon>
        <taxon>Isosphaeraceae</taxon>
        <taxon>Singulisphaera</taxon>
    </lineage>
</organism>
<evidence type="ECO:0000313" key="2">
    <source>
        <dbReference type="EMBL" id="AGA26415.1"/>
    </source>
</evidence>
<evidence type="ECO:0000256" key="1">
    <source>
        <dbReference type="SAM" id="MobiDB-lite"/>
    </source>
</evidence>
<reference evidence="2 3" key="1">
    <citation type="submission" date="2012-02" db="EMBL/GenBank/DDBJ databases">
        <title>Complete sequence of chromosome of Singulisphaera acidiphila DSM 18658.</title>
        <authorList>
            <consortium name="US DOE Joint Genome Institute (JGI-PGF)"/>
            <person name="Lucas S."/>
            <person name="Copeland A."/>
            <person name="Lapidus A."/>
            <person name="Glavina del Rio T."/>
            <person name="Dalin E."/>
            <person name="Tice H."/>
            <person name="Bruce D."/>
            <person name="Goodwin L."/>
            <person name="Pitluck S."/>
            <person name="Peters L."/>
            <person name="Ovchinnikova G."/>
            <person name="Chertkov O."/>
            <person name="Kyrpides N."/>
            <person name="Mavromatis K."/>
            <person name="Ivanova N."/>
            <person name="Brettin T."/>
            <person name="Detter J.C."/>
            <person name="Han C."/>
            <person name="Larimer F."/>
            <person name="Land M."/>
            <person name="Hauser L."/>
            <person name="Markowitz V."/>
            <person name="Cheng J.-F."/>
            <person name="Hugenholtz P."/>
            <person name="Woyke T."/>
            <person name="Wu D."/>
            <person name="Tindall B."/>
            <person name="Pomrenke H."/>
            <person name="Brambilla E."/>
            <person name="Klenk H.-P."/>
            <person name="Eisen J.A."/>
        </authorList>
    </citation>
    <scope>NUCLEOTIDE SEQUENCE [LARGE SCALE GENOMIC DNA]</scope>
    <source>
        <strain evidence="3">ATCC BAA-1392 / DSM 18658 / VKM B-2454 / MOB10</strain>
    </source>
</reference>
<evidence type="ECO:0000313" key="3">
    <source>
        <dbReference type="Proteomes" id="UP000010798"/>
    </source>
</evidence>
<keyword evidence="3" id="KW-1185">Reference proteome</keyword>
<dbReference type="Proteomes" id="UP000010798">
    <property type="component" value="Chromosome"/>
</dbReference>
<feature type="region of interest" description="Disordered" evidence="1">
    <location>
        <begin position="1"/>
        <end position="21"/>
    </location>
</feature>
<gene>
    <name evidence="2" type="ordered locus">Sinac_2079</name>
</gene>
<feature type="compositionally biased region" description="Basic and acidic residues" evidence="1">
    <location>
        <begin position="8"/>
        <end position="19"/>
    </location>
</feature>
<dbReference type="EMBL" id="CP003364">
    <property type="protein sequence ID" value="AGA26415.1"/>
    <property type="molecule type" value="Genomic_DNA"/>
</dbReference>
<sequence>MTDAESSLPRDHTARHVNGEAKSPWVWRTRGGSWKIRFAAQDNELGWHRAIGDVTPARKADIRPAVWSPGTH</sequence>
<dbReference type="KEGG" id="saci:Sinac_2079"/>